<accession>A0A1I5KLN1</accession>
<dbReference type="SUPFAM" id="SSF48452">
    <property type="entry name" value="TPR-like"/>
    <property type="match status" value="1"/>
</dbReference>
<reference evidence="2" key="1">
    <citation type="submission" date="2016-10" db="EMBL/GenBank/DDBJ databases">
        <authorList>
            <person name="Varghese N."/>
            <person name="Submissions S."/>
        </authorList>
    </citation>
    <scope>NUCLEOTIDE SEQUENCE [LARGE SCALE GENOMIC DNA]</scope>
    <source>
        <strain evidence="2">CGMCC 1.7715</strain>
    </source>
</reference>
<dbReference type="Pfam" id="PF06041">
    <property type="entry name" value="DUF924"/>
    <property type="match status" value="1"/>
</dbReference>
<dbReference type="AlphaFoldDB" id="A0A1I5KLN1"/>
<dbReference type="InterPro" id="IPR011990">
    <property type="entry name" value="TPR-like_helical_dom_sf"/>
</dbReference>
<organism evidence="1 2">
    <name type="scientific">Qipengyuania nanhaisediminis</name>
    <dbReference type="NCBI Taxonomy" id="604088"/>
    <lineage>
        <taxon>Bacteria</taxon>
        <taxon>Pseudomonadati</taxon>
        <taxon>Pseudomonadota</taxon>
        <taxon>Alphaproteobacteria</taxon>
        <taxon>Sphingomonadales</taxon>
        <taxon>Erythrobacteraceae</taxon>
        <taxon>Qipengyuania</taxon>
    </lineage>
</organism>
<name>A0A1I5KLN1_9SPHN</name>
<proteinExistence type="predicted"/>
<dbReference type="Gene3D" id="1.25.40.10">
    <property type="entry name" value="Tetratricopeptide repeat domain"/>
    <property type="match status" value="1"/>
</dbReference>
<keyword evidence="2" id="KW-1185">Reference proteome</keyword>
<protein>
    <submittedName>
        <fullName evidence="1">Uncharacterized conserved protein, DUF924 family</fullName>
    </submittedName>
</protein>
<gene>
    <name evidence="1" type="ORF">SAMN04488060_0348</name>
</gene>
<dbReference type="STRING" id="604088.SAMN04488060_0348"/>
<dbReference type="Proteomes" id="UP000199331">
    <property type="component" value="Unassembled WGS sequence"/>
</dbReference>
<dbReference type="RefSeq" id="WP_245755723.1">
    <property type="nucleotide sequence ID" value="NZ_FOWZ01000001.1"/>
</dbReference>
<dbReference type="EMBL" id="FOWZ01000001">
    <property type="protein sequence ID" value="SFO85882.1"/>
    <property type="molecule type" value="Genomic_DNA"/>
</dbReference>
<dbReference type="InterPro" id="IPR010323">
    <property type="entry name" value="DUF924"/>
</dbReference>
<evidence type="ECO:0000313" key="1">
    <source>
        <dbReference type="EMBL" id="SFO85882.1"/>
    </source>
</evidence>
<dbReference type="Gene3D" id="1.20.58.320">
    <property type="entry name" value="TPR-like"/>
    <property type="match status" value="1"/>
</dbReference>
<sequence length="183" mass="20862">MSDSNEDWVRALLRTWFEELDSSDWYASSPDVDAMLRDRFGDDLEREGVQPAASFLGELDTARAAILLFDQIPRNIHRDTAKAFAWDPLARELTHGVLERGWLAGLETAQKQFVLMPLMHSEAISDQNLCVTLFEKHVPGALEFATSHREMIARFDRFPHRNEVLGRETTAEEKAAIEAGFSW</sequence>
<evidence type="ECO:0000313" key="2">
    <source>
        <dbReference type="Proteomes" id="UP000199331"/>
    </source>
</evidence>